<protein>
    <submittedName>
        <fullName evidence="1">Uncharacterized protein</fullName>
    </submittedName>
</protein>
<proteinExistence type="predicted"/>
<dbReference type="Proteomes" id="UP000596742">
    <property type="component" value="Unassembled WGS sequence"/>
</dbReference>
<dbReference type="OrthoDB" id="10473825at2759"/>
<keyword evidence="2" id="KW-1185">Reference proteome</keyword>
<dbReference type="EMBL" id="UYJE01004942">
    <property type="protein sequence ID" value="VDI32712.1"/>
    <property type="molecule type" value="Genomic_DNA"/>
</dbReference>
<organism evidence="1 2">
    <name type="scientific">Mytilus galloprovincialis</name>
    <name type="common">Mediterranean mussel</name>
    <dbReference type="NCBI Taxonomy" id="29158"/>
    <lineage>
        <taxon>Eukaryota</taxon>
        <taxon>Metazoa</taxon>
        <taxon>Spiralia</taxon>
        <taxon>Lophotrochozoa</taxon>
        <taxon>Mollusca</taxon>
        <taxon>Bivalvia</taxon>
        <taxon>Autobranchia</taxon>
        <taxon>Pteriomorphia</taxon>
        <taxon>Mytilida</taxon>
        <taxon>Mytiloidea</taxon>
        <taxon>Mytilidae</taxon>
        <taxon>Mytilinae</taxon>
        <taxon>Mytilus</taxon>
    </lineage>
</organism>
<reference evidence="1" key="1">
    <citation type="submission" date="2018-11" db="EMBL/GenBank/DDBJ databases">
        <authorList>
            <person name="Alioto T."/>
            <person name="Alioto T."/>
        </authorList>
    </citation>
    <scope>NUCLEOTIDE SEQUENCE</scope>
</reference>
<evidence type="ECO:0000313" key="1">
    <source>
        <dbReference type="EMBL" id="VDI32712.1"/>
    </source>
</evidence>
<evidence type="ECO:0000313" key="2">
    <source>
        <dbReference type="Proteomes" id="UP000596742"/>
    </source>
</evidence>
<sequence>MFFSDPLVLWYKPDSSLTPDWDGPMQIVVQDYDDDVNNNYSEGGQSDDEKTGGMAVCQNKDCKDRKLGIRVGCSDNLQAALKNVSRLLQKTLHSNFITEMEPLMGQLKEN</sequence>
<accession>A0A8B6EBN8</accession>
<name>A0A8B6EBN8_MYTGA</name>
<comment type="caution">
    <text evidence="1">The sequence shown here is derived from an EMBL/GenBank/DDBJ whole genome shotgun (WGS) entry which is preliminary data.</text>
</comment>
<dbReference type="AlphaFoldDB" id="A0A8B6EBN8"/>
<gene>
    <name evidence="1" type="ORF">MGAL_10B012140</name>
</gene>